<dbReference type="Gene3D" id="3.40.50.300">
    <property type="entry name" value="P-loop containing nucleotide triphosphate hydrolases"/>
    <property type="match status" value="2"/>
</dbReference>
<dbReference type="EMBL" id="PJQD01000036">
    <property type="protein sequence ID" value="POY73493.1"/>
    <property type="molecule type" value="Genomic_DNA"/>
</dbReference>
<evidence type="ECO:0000313" key="7">
    <source>
        <dbReference type="Proteomes" id="UP000237144"/>
    </source>
</evidence>
<organism evidence="6 7">
    <name type="scientific">Rhodotorula taiwanensis</name>
    <dbReference type="NCBI Taxonomy" id="741276"/>
    <lineage>
        <taxon>Eukaryota</taxon>
        <taxon>Fungi</taxon>
        <taxon>Dikarya</taxon>
        <taxon>Basidiomycota</taxon>
        <taxon>Pucciniomycotina</taxon>
        <taxon>Microbotryomycetes</taxon>
        <taxon>Sporidiobolales</taxon>
        <taxon>Sporidiobolaceae</taxon>
        <taxon>Rhodotorula</taxon>
    </lineage>
</organism>
<keyword evidence="2" id="KW-0547">Nucleotide-binding</keyword>
<name>A0A2S5B9P3_9BASI</name>
<dbReference type="Pfam" id="PF00005">
    <property type="entry name" value="ABC_tran"/>
    <property type="match status" value="2"/>
</dbReference>
<comment type="caution">
    <text evidence="6">The sequence shown here is derived from an EMBL/GenBank/DDBJ whole genome shotgun (WGS) entry which is preliminary data.</text>
</comment>
<feature type="region of interest" description="Disordered" evidence="4">
    <location>
        <begin position="679"/>
        <end position="714"/>
    </location>
</feature>
<feature type="domain" description="ABC transporter" evidence="5">
    <location>
        <begin position="480"/>
        <end position="709"/>
    </location>
</feature>
<dbReference type="InterPro" id="IPR003439">
    <property type="entry name" value="ABC_transporter-like_ATP-bd"/>
</dbReference>
<evidence type="ECO:0000256" key="3">
    <source>
        <dbReference type="ARBA" id="ARBA00022840"/>
    </source>
</evidence>
<protein>
    <recommendedName>
        <fullName evidence="5">ABC transporter domain-containing protein</fullName>
    </recommendedName>
</protein>
<feature type="region of interest" description="Disordered" evidence="4">
    <location>
        <begin position="398"/>
        <end position="420"/>
    </location>
</feature>
<evidence type="ECO:0000313" key="6">
    <source>
        <dbReference type="EMBL" id="POY73493.1"/>
    </source>
</evidence>
<dbReference type="InterPro" id="IPR003593">
    <property type="entry name" value="AAA+_ATPase"/>
</dbReference>
<proteinExistence type="predicted"/>
<dbReference type="STRING" id="741276.A0A2S5B9P3"/>
<dbReference type="InterPro" id="IPR032781">
    <property type="entry name" value="ABC_tran_Xtn"/>
</dbReference>
<dbReference type="OrthoDB" id="2110130at2759"/>
<dbReference type="PROSITE" id="PS00211">
    <property type="entry name" value="ABC_TRANSPORTER_1"/>
    <property type="match status" value="1"/>
</dbReference>
<feature type="compositionally biased region" description="Basic and acidic residues" evidence="4">
    <location>
        <begin position="406"/>
        <end position="420"/>
    </location>
</feature>
<reference evidence="6 7" key="1">
    <citation type="journal article" date="2018" name="Front. Microbiol.">
        <title>Prospects for Fungal Bioremediation of Acidic Radioactive Waste Sites: Characterization and Genome Sequence of Rhodotorula taiwanensis MD1149.</title>
        <authorList>
            <person name="Tkavc R."/>
            <person name="Matrosova V.Y."/>
            <person name="Grichenko O.E."/>
            <person name="Gostincar C."/>
            <person name="Volpe R.P."/>
            <person name="Klimenkova P."/>
            <person name="Gaidamakova E.K."/>
            <person name="Zhou C.E."/>
            <person name="Stewart B.J."/>
            <person name="Lyman M.G."/>
            <person name="Malfatti S.A."/>
            <person name="Rubinfeld B."/>
            <person name="Courtot M."/>
            <person name="Singh J."/>
            <person name="Dalgard C.L."/>
            <person name="Hamilton T."/>
            <person name="Frey K.G."/>
            <person name="Gunde-Cimerman N."/>
            <person name="Dugan L."/>
            <person name="Daly M.J."/>
        </authorList>
    </citation>
    <scope>NUCLEOTIDE SEQUENCE [LARGE SCALE GENOMIC DNA]</scope>
    <source>
        <strain evidence="6 7">MD1149</strain>
    </source>
</reference>
<dbReference type="SUPFAM" id="SSF52540">
    <property type="entry name" value="P-loop containing nucleoside triphosphate hydrolases"/>
    <property type="match status" value="2"/>
</dbReference>
<dbReference type="CDD" id="cd03221">
    <property type="entry name" value="ABCF_EF-3"/>
    <property type="match status" value="1"/>
</dbReference>
<keyword evidence="7" id="KW-1185">Reference proteome</keyword>
<dbReference type="InterPro" id="IPR027417">
    <property type="entry name" value="P-loop_NTPase"/>
</dbReference>
<feature type="compositionally biased region" description="Acidic residues" evidence="4">
    <location>
        <begin position="685"/>
        <end position="704"/>
    </location>
</feature>
<gene>
    <name evidence="6" type="ORF">BMF94_3430</name>
</gene>
<dbReference type="AlphaFoldDB" id="A0A2S5B9P3"/>
<dbReference type="Pfam" id="PF12848">
    <property type="entry name" value="ABC_tran_Xtn"/>
    <property type="match status" value="1"/>
</dbReference>
<accession>A0A2S5B9P3</accession>
<keyword evidence="3" id="KW-0067">ATP-binding</keyword>
<dbReference type="PANTHER" id="PTHR19211:SF135">
    <property type="entry name" value="ATPASE, PUTATIVE (AFU_ORTHOLOGUE AFUA_1G16440)-RELATED"/>
    <property type="match status" value="1"/>
</dbReference>
<dbReference type="GO" id="GO:0005524">
    <property type="term" value="F:ATP binding"/>
    <property type="evidence" value="ECO:0007669"/>
    <property type="project" value="UniProtKB-KW"/>
</dbReference>
<dbReference type="SMART" id="SM00382">
    <property type="entry name" value="AAA"/>
    <property type="match status" value="2"/>
</dbReference>
<feature type="domain" description="ABC transporter" evidence="5">
    <location>
        <begin position="59"/>
        <end position="379"/>
    </location>
</feature>
<sequence length="751" mass="82007">MVLKKVAAKRAAAAAAAAADNSPASISSSSSTILAGPQIECRAQQSRFWTDTLTSGVEVDLKDVTINIGERELLSNAHVRLKEGVRYGLIGRNGTGKSTLFKALADKLIPGLNPSTRILMLSQVEDTVRAAEEDQTVSVLEHVIRGDKELVAAEQRHKALTAAVDSANSTETARIVRTLELEDRRKELVQAQLLALRRSGTRGKAARDEEIKAEAAVAEAEERLANIGGEADAECVTVANEMLLAAQTALDLLEHSTAAARAAHILVGLGFSQEMIDGPFKALSGGWRSRCSLATSLLVQSDILLLDEVTNFLDLEATIWLEHYLRAETRTLVVISHDIAFLNNVVEETIILRNQELRYFEGTPAAFEINEKKQFKRATSDQAALDKKRAHIEASIRKGKASAKATGDENRSRMVKSREKKLEERFGVEHSAKGTRFKLNRDMVGYFDSRRSGIEIEAPERQVKIKIANPPQLRTLGDLVHFDNVEFRYPRAPKPLLSAVTFTIEQNGRLAFVGANGNGKSTLAKLIVGELQPTSGTITRHPLMKIGYFSQHSVEDLTMPLADLSLNRAGPVTAMSYFLSKFPVEEQAAHAFLGSFGLGGKLASDTPLSQLSGGQKVRLAFALIVYQPPSLLLLDEVTTHVDFATVKALAHALRHWSGAIALITHDRWLSRVVVEGESVRKASGTEDDDDGEDEDDDDSDDSDSADGSKKPGITWRVGAGKIKLMDKGMLGYVAMVERKVAKREKLQQQQA</sequence>
<evidence type="ECO:0000256" key="1">
    <source>
        <dbReference type="ARBA" id="ARBA00022737"/>
    </source>
</evidence>
<keyword evidence="1" id="KW-0677">Repeat</keyword>
<evidence type="ECO:0000259" key="5">
    <source>
        <dbReference type="PROSITE" id="PS50893"/>
    </source>
</evidence>
<evidence type="ECO:0000256" key="4">
    <source>
        <dbReference type="SAM" id="MobiDB-lite"/>
    </source>
</evidence>
<dbReference type="Proteomes" id="UP000237144">
    <property type="component" value="Unassembled WGS sequence"/>
</dbReference>
<dbReference type="InterPro" id="IPR017871">
    <property type="entry name" value="ABC_transporter-like_CS"/>
</dbReference>
<evidence type="ECO:0000256" key="2">
    <source>
        <dbReference type="ARBA" id="ARBA00022741"/>
    </source>
</evidence>
<dbReference type="InterPro" id="IPR050611">
    <property type="entry name" value="ABCF"/>
</dbReference>
<dbReference type="GO" id="GO:0016887">
    <property type="term" value="F:ATP hydrolysis activity"/>
    <property type="evidence" value="ECO:0007669"/>
    <property type="project" value="InterPro"/>
</dbReference>
<dbReference type="PANTHER" id="PTHR19211">
    <property type="entry name" value="ATP-BINDING TRANSPORT PROTEIN-RELATED"/>
    <property type="match status" value="1"/>
</dbReference>
<dbReference type="PROSITE" id="PS50893">
    <property type="entry name" value="ABC_TRANSPORTER_2"/>
    <property type="match status" value="2"/>
</dbReference>